<keyword evidence="2" id="KW-1185">Reference proteome</keyword>
<gene>
    <name evidence="1" type="ORF">DENIS_4365</name>
</gene>
<evidence type="ECO:0000313" key="1">
    <source>
        <dbReference type="EMBL" id="GBC63371.1"/>
    </source>
</evidence>
<sequence length="70" mass="7647">MTEKKKTFRQVCKCEKCGNEAEMVVTCSLVEEDAEEKGAAAVPEPGKTRHVKGTGTCSHCGNEADMWIDI</sequence>
<dbReference type="OrthoDB" id="5421813at2"/>
<dbReference type="AlphaFoldDB" id="A0A401G2H8"/>
<name>A0A401G2H8_9BACT</name>
<dbReference type="Proteomes" id="UP000288096">
    <property type="component" value="Unassembled WGS sequence"/>
</dbReference>
<proteinExistence type="predicted"/>
<comment type="caution">
    <text evidence="1">The sequence shown here is derived from an EMBL/GenBank/DDBJ whole genome shotgun (WGS) entry which is preliminary data.</text>
</comment>
<reference evidence="2" key="2">
    <citation type="submission" date="2019-01" db="EMBL/GenBank/DDBJ databases">
        <title>Genome sequence of Desulfonema ishimotonii strain Tokyo 01.</title>
        <authorList>
            <person name="Fukui M."/>
        </authorList>
    </citation>
    <scope>NUCLEOTIDE SEQUENCE [LARGE SCALE GENOMIC DNA]</scope>
    <source>
        <strain evidence="2">Tokyo 01</strain>
    </source>
</reference>
<reference evidence="2" key="1">
    <citation type="submission" date="2017-11" db="EMBL/GenBank/DDBJ databases">
        <authorList>
            <person name="Watanabe M."/>
            <person name="Kojima H."/>
        </authorList>
    </citation>
    <scope>NUCLEOTIDE SEQUENCE [LARGE SCALE GENOMIC DNA]</scope>
    <source>
        <strain evidence="2">Tokyo 01</strain>
    </source>
</reference>
<accession>A0A401G2H8</accession>
<organism evidence="1 2">
    <name type="scientific">Desulfonema ishimotonii</name>
    <dbReference type="NCBI Taxonomy" id="45657"/>
    <lineage>
        <taxon>Bacteria</taxon>
        <taxon>Pseudomonadati</taxon>
        <taxon>Thermodesulfobacteriota</taxon>
        <taxon>Desulfobacteria</taxon>
        <taxon>Desulfobacterales</taxon>
        <taxon>Desulfococcaceae</taxon>
        <taxon>Desulfonema</taxon>
    </lineage>
</organism>
<protein>
    <submittedName>
        <fullName evidence="1">Uncharacterized protein</fullName>
    </submittedName>
</protein>
<evidence type="ECO:0000313" key="2">
    <source>
        <dbReference type="Proteomes" id="UP000288096"/>
    </source>
</evidence>
<dbReference type="EMBL" id="BEXT01000001">
    <property type="protein sequence ID" value="GBC63371.1"/>
    <property type="molecule type" value="Genomic_DNA"/>
</dbReference>